<evidence type="ECO:0000256" key="2">
    <source>
        <dbReference type="ARBA" id="ARBA00009265"/>
    </source>
</evidence>
<feature type="compositionally biased region" description="Basic and acidic residues" evidence="4">
    <location>
        <begin position="56"/>
        <end position="66"/>
    </location>
</feature>
<proteinExistence type="inferred from homology"/>
<evidence type="ECO:0008006" key="7">
    <source>
        <dbReference type="Google" id="ProtNLM"/>
    </source>
</evidence>
<dbReference type="Proteomes" id="UP000018936">
    <property type="component" value="Unassembled WGS sequence"/>
</dbReference>
<evidence type="ECO:0000256" key="4">
    <source>
        <dbReference type="SAM" id="MobiDB-lite"/>
    </source>
</evidence>
<evidence type="ECO:0000313" key="5">
    <source>
        <dbReference type="EMBL" id="ETE70428.1"/>
    </source>
</evidence>
<dbReference type="Pfam" id="PF08424">
    <property type="entry name" value="NRDE-2"/>
    <property type="match status" value="2"/>
</dbReference>
<dbReference type="FunFam" id="1.25.40.10:FF:000185">
    <property type="entry name" value="NRDE-2, necessary for RNA interference, domain-containing"/>
    <property type="match status" value="1"/>
</dbReference>
<dbReference type="PANTHER" id="PTHR13471">
    <property type="entry name" value="TETRATRICOPEPTIDE-LIKE HELICAL"/>
    <property type="match status" value="1"/>
</dbReference>
<dbReference type="InterPro" id="IPR011990">
    <property type="entry name" value="TPR-like_helical_dom_sf"/>
</dbReference>
<dbReference type="InterPro" id="IPR013633">
    <property type="entry name" value="NRDE-2"/>
</dbReference>
<sequence length="1162" mass="133772">NTATSFELPGENEANKSFQASPKKRKKKKKQRDPKKKKKKRKEWTTSGSESEDGTEDRNNEKRGTELKYGLTTEGFRTDKKPDPANWQYKSLYRGNIARYKRRSNFCLGLQPKGQHIIWESSTAEKTSSYKQPERYFTKGGRKLLNEEGIHVSGKNQDSSSGSASWIPILQLDPAEAPSTSWVNPLGVYDLQTTLWLQGKGPSAEHSLPNKQDPQENHQNVDSPLMAKVEEYNCKVRENPRDVKAWMDLVSFQDELMRHPSCYAISEGERETRKKSSKLILEKKLAILERAIENNPNEVDLKLARLKLCIEFWEPSAVVKEWQKLIFLHPNNPVLWQKYLLFCQSQFSTFTVSKTHGCYGKCLSTLSAVYDGSMVSHPALPGTEEAMLGKRASELLWPFKRPTPSPVMTCLGLWVCLCLLMRHDDEQISSQFSVCIDHVQTLGFANRDAVINNKKGNCQLYLNSCYMKCFFFSQAIFLQQCHFLRQAGHSEKAVSLFQALLDFTFFKPDNVKDLPTRGQREFFEPFWDSGEPRVGEKGAKGWKAWMHQQEKGGWVLINPPDEDEEDVEDEEEIKDRSLPKWQNWLHVERSREARHWLPWRPEKNKKPSLEDCEDPERQVLFDDLGPSLIRLSSPELQFQLLSSFLQFLGVPCTCRLLPSSFYIAMDENNSVDNEYNNQGILTSLDMPLFGVSNIGHMDSMVQGEKHVTHTKEEEQFIQNLFHMMLPLFSGKDRSNLCIFWLQYEITKVTQYLKMGKKKKLKLQGKKGKKLAKNLLKAPDNRNNVSLWQLYAYLEWLLGNIEDARKVFDTSLGMAGISGIQNPQFCHLSLLYAKLEAELLINLEGAVESRATYILTKLAERGHYVPYHGQVSSVNVLKARKTYEHLVQDCLTENLTSNQEHASGSSHLIGLVGCYTLFQYLTLGIDSAMSVYCQVAQKLKDKDPGERLNGQHFTTPLEALSLMHVSLLRFHMKISVYPLTPLREVLLEVLKRYPSNQSFWRSYIQIHSKSHNASKARRFFDAITRTTQSLEPWLFAVQLEQMRKKLIERVQREPTGDVYATIPEIGLAHRIKALFEHGIQTENGAHCPLLWRLYICFMVSLGDKAKSKGIFYRALQNCPWAKVLYMDAIEYFPDELQEILDLMAEKELRVRVPIEELELLLED</sequence>
<dbReference type="OrthoDB" id="297219at2759"/>
<dbReference type="CDD" id="cd22200">
    <property type="entry name" value="NRDE2_MID"/>
    <property type="match status" value="1"/>
</dbReference>
<dbReference type="EMBL" id="AZIM01000551">
    <property type="protein sequence ID" value="ETE70428.1"/>
    <property type="molecule type" value="Genomic_DNA"/>
</dbReference>
<feature type="region of interest" description="Disordered" evidence="4">
    <location>
        <begin position="200"/>
        <end position="221"/>
    </location>
</feature>
<name>V8P8U0_OPHHA</name>
<comment type="subcellular location">
    <subcellularLocation>
        <location evidence="1">Nucleus</location>
    </subcellularLocation>
</comment>
<comment type="similarity">
    <text evidence="2">Belongs to the NRDE2 family.</text>
</comment>
<feature type="compositionally biased region" description="Polar residues" evidence="4">
    <location>
        <begin position="209"/>
        <end position="221"/>
    </location>
</feature>
<protein>
    <recommendedName>
        <fullName evidence="7">Protein NRDE2-like protein</fullName>
    </recommendedName>
</protein>
<keyword evidence="6" id="KW-1185">Reference proteome</keyword>
<dbReference type="AlphaFoldDB" id="V8P8U0"/>
<gene>
    <name evidence="5" type="ORF">L345_03762</name>
</gene>
<evidence type="ECO:0000256" key="3">
    <source>
        <dbReference type="ARBA" id="ARBA00023242"/>
    </source>
</evidence>
<organism evidence="5 6">
    <name type="scientific">Ophiophagus hannah</name>
    <name type="common">King cobra</name>
    <name type="synonym">Naja hannah</name>
    <dbReference type="NCBI Taxonomy" id="8665"/>
    <lineage>
        <taxon>Eukaryota</taxon>
        <taxon>Metazoa</taxon>
        <taxon>Chordata</taxon>
        <taxon>Craniata</taxon>
        <taxon>Vertebrata</taxon>
        <taxon>Euteleostomi</taxon>
        <taxon>Lepidosauria</taxon>
        <taxon>Squamata</taxon>
        <taxon>Bifurcata</taxon>
        <taxon>Unidentata</taxon>
        <taxon>Episquamata</taxon>
        <taxon>Toxicofera</taxon>
        <taxon>Serpentes</taxon>
        <taxon>Colubroidea</taxon>
        <taxon>Elapidae</taxon>
        <taxon>Elapinae</taxon>
        <taxon>Ophiophagus</taxon>
    </lineage>
</organism>
<dbReference type="GO" id="GO:0071013">
    <property type="term" value="C:catalytic step 2 spliceosome"/>
    <property type="evidence" value="ECO:0007669"/>
    <property type="project" value="TreeGrafter"/>
</dbReference>
<feature type="non-terminal residue" evidence="5">
    <location>
        <position position="1"/>
    </location>
</feature>
<comment type="caution">
    <text evidence="5">The sequence shown here is derived from an EMBL/GenBank/DDBJ whole genome shotgun (WGS) entry which is preliminary data.</text>
</comment>
<feature type="compositionally biased region" description="Basic residues" evidence="4">
    <location>
        <begin position="22"/>
        <end position="42"/>
    </location>
</feature>
<dbReference type="GO" id="GO:0031048">
    <property type="term" value="P:regulatory ncRNA-mediated heterochromatin formation"/>
    <property type="evidence" value="ECO:0007669"/>
    <property type="project" value="TreeGrafter"/>
</dbReference>
<dbReference type="Gene3D" id="1.25.40.10">
    <property type="entry name" value="Tetratricopeptide repeat domain"/>
    <property type="match status" value="2"/>
</dbReference>
<evidence type="ECO:0000313" key="6">
    <source>
        <dbReference type="Proteomes" id="UP000018936"/>
    </source>
</evidence>
<dbReference type="PANTHER" id="PTHR13471:SF0">
    <property type="entry name" value="NUCLEAR EXOSOME REGULATOR NRDE2"/>
    <property type="match status" value="1"/>
</dbReference>
<dbReference type="GO" id="GO:1902369">
    <property type="term" value="P:negative regulation of RNA catabolic process"/>
    <property type="evidence" value="ECO:0007669"/>
    <property type="project" value="TreeGrafter"/>
</dbReference>
<reference evidence="5 6" key="1">
    <citation type="journal article" date="2013" name="Proc. Natl. Acad. Sci. U.S.A.">
        <title>The king cobra genome reveals dynamic gene evolution and adaptation in the snake venom system.</title>
        <authorList>
            <person name="Vonk F.J."/>
            <person name="Casewell N.R."/>
            <person name="Henkel C.V."/>
            <person name="Heimberg A.M."/>
            <person name="Jansen H.J."/>
            <person name="McCleary R.J."/>
            <person name="Kerkkamp H.M."/>
            <person name="Vos R.A."/>
            <person name="Guerreiro I."/>
            <person name="Calvete J.J."/>
            <person name="Wuster W."/>
            <person name="Woods A.E."/>
            <person name="Logan J.M."/>
            <person name="Harrison R.A."/>
            <person name="Castoe T.A."/>
            <person name="de Koning A.P."/>
            <person name="Pollock D.D."/>
            <person name="Yandell M."/>
            <person name="Calderon D."/>
            <person name="Renjifo C."/>
            <person name="Currier R.B."/>
            <person name="Salgado D."/>
            <person name="Pla D."/>
            <person name="Sanz L."/>
            <person name="Hyder A.S."/>
            <person name="Ribeiro J.M."/>
            <person name="Arntzen J.W."/>
            <person name="van den Thillart G.E."/>
            <person name="Boetzer M."/>
            <person name="Pirovano W."/>
            <person name="Dirks R.P."/>
            <person name="Spaink H.P."/>
            <person name="Duboule D."/>
            <person name="McGlinn E."/>
            <person name="Kini R.M."/>
            <person name="Richardson M.K."/>
        </authorList>
    </citation>
    <scope>NUCLEOTIDE SEQUENCE</scope>
    <source>
        <tissue evidence="5">Blood</tissue>
    </source>
</reference>
<feature type="region of interest" description="Disordered" evidence="4">
    <location>
        <begin position="1"/>
        <end position="85"/>
    </location>
</feature>
<keyword evidence="3" id="KW-0539">Nucleus</keyword>
<evidence type="ECO:0000256" key="1">
    <source>
        <dbReference type="ARBA" id="ARBA00004123"/>
    </source>
</evidence>
<accession>V8P8U0</accession>